<protein>
    <submittedName>
        <fullName evidence="4">SDR family oxidoreductase</fullName>
    </submittedName>
</protein>
<sequence length="255" mass="26297">MSTNLYPSLKDRSVLVTGGASGIGRAMAFAFARQGAPVGIVDRDTEGAAKTATAISADGGRAFAAPADVTDIQALRAAIASVAAAMGPIRVLINNAGNDQRHDFATLTSDYWDERMAVNLRHLAFAAQAVTPGMEAAGGGVIINLGSTSWMQGAAGLIAYGTAKAAIGGFTQCFARDLGPSGIRVMCIAPGRTMTERATAGGLDPDYEAQTLARQAVKTLVLPEDIANLALWLASDDARIMSGQTIIADGGHMMR</sequence>
<dbReference type="PRINTS" id="PR00081">
    <property type="entry name" value="GDHRDH"/>
</dbReference>
<dbReference type="Gene3D" id="3.40.50.720">
    <property type="entry name" value="NAD(P)-binding Rossmann-like Domain"/>
    <property type="match status" value="1"/>
</dbReference>
<comment type="similarity">
    <text evidence="1">Belongs to the short-chain dehydrogenases/reductases (SDR) family.</text>
</comment>
<dbReference type="PANTHER" id="PTHR43669:SF3">
    <property type="entry name" value="ALCOHOL DEHYDROGENASE, PUTATIVE (AFU_ORTHOLOGUE AFUA_3G03445)-RELATED"/>
    <property type="match status" value="1"/>
</dbReference>
<name>A0A934IRT2_9HYPH</name>
<dbReference type="InterPro" id="IPR002347">
    <property type="entry name" value="SDR_fam"/>
</dbReference>
<evidence type="ECO:0000313" key="5">
    <source>
        <dbReference type="Proteomes" id="UP000602124"/>
    </source>
</evidence>
<dbReference type="CDD" id="cd05233">
    <property type="entry name" value="SDR_c"/>
    <property type="match status" value="1"/>
</dbReference>
<accession>A0A934IRT2</accession>
<dbReference type="InterPro" id="IPR020904">
    <property type="entry name" value="Sc_DH/Rdtase_CS"/>
</dbReference>
<evidence type="ECO:0000256" key="1">
    <source>
        <dbReference type="ARBA" id="ARBA00006484"/>
    </source>
</evidence>
<dbReference type="Pfam" id="PF13561">
    <property type="entry name" value="adh_short_C2"/>
    <property type="match status" value="1"/>
</dbReference>
<dbReference type="InterPro" id="IPR036291">
    <property type="entry name" value="NAD(P)-bd_dom_sf"/>
</dbReference>
<dbReference type="PRINTS" id="PR00080">
    <property type="entry name" value="SDRFAMILY"/>
</dbReference>
<keyword evidence="5" id="KW-1185">Reference proteome</keyword>
<dbReference type="SUPFAM" id="SSF51735">
    <property type="entry name" value="NAD(P)-binding Rossmann-fold domains"/>
    <property type="match status" value="1"/>
</dbReference>
<reference evidence="4" key="1">
    <citation type="submission" date="2020-12" db="EMBL/GenBank/DDBJ databases">
        <title>Devosia sp. MSA67 isolated from Mo River.</title>
        <authorList>
            <person name="Ma F."/>
            <person name="Zi Z."/>
        </authorList>
    </citation>
    <scope>NUCLEOTIDE SEQUENCE</scope>
    <source>
        <strain evidence="4">MSA67</strain>
    </source>
</reference>
<dbReference type="PROSITE" id="PS00061">
    <property type="entry name" value="ADH_SHORT"/>
    <property type="match status" value="1"/>
</dbReference>
<dbReference type="SMART" id="SM00822">
    <property type="entry name" value="PKS_KR"/>
    <property type="match status" value="1"/>
</dbReference>
<proteinExistence type="inferred from homology"/>
<evidence type="ECO:0000256" key="2">
    <source>
        <dbReference type="ARBA" id="ARBA00023002"/>
    </source>
</evidence>
<evidence type="ECO:0000313" key="4">
    <source>
        <dbReference type="EMBL" id="MBJ3783097.1"/>
    </source>
</evidence>
<feature type="domain" description="Ketoreductase" evidence="3">
    <location>
        <begin position="12"/>
        <end position="194"/>
    </location>
</feature>
<dbReference type="FunFam" id="3.40.50.720:FF:000084">
    <property type="entry name" value="Short-chain dehydrogenase reductase"/>
    <property type="match status" value="1"/>
</dbReference>
<dbReference type="AlphaFoldDB" id="A0A934IRT2"/>
<organism evidence="4 5">
    <name type="scientific">Devosia sediminis</name>
    <dbReference type="NCBI Taxonomy" id="2798801"/>
    <lineage>
        <taxon>Bacteria</taxon>
        <taxon>Pseudomonadati</taxon>
        <taxon>Pseudomonadota</taxon>
        <taxon>Alphaproteobacteria</taxon>
        <taxon>Hyphomicrobiales</taxon>
        <taxon>Devosiaceae</taxon>
        <taxon>Devosia</taxon>
    </lineage>
</organism>
<gene>
    <name evidence="4" type="ORF">JEQ47_00070</name>
</gene>
<keyword evidence="2" id="KW-0560">Oxidoreductase</keyword>
<dbReference type="InterPro" id="IPR057326">
    <property type="entry name" value="KR_dom"/>
</dbReference>
<dbReference type="Proteomes" id="UP000602124">
    <property type="component" value="Unassembled WGS sequence"/>
</dbReference>
<dbReference type="PANTHER" id="PTHR43669">
    <property type="entry name" value="5-KETO-D-GLUCONATE 5-REDUCTASE"/>
    <property type="match status" value="1"/>
</dbReference>
<dbReference type="GO" id="GO:0016491">
    <property type="term" value="F:oxidoreductase activity"/>
    <property type="evidence" value="ECO:0007669"/>
    <property type="project" value="UniProtKB-KW"/>
</dbReference>
<evidence type="ECO:0000259" key="3">
    <source>
        <dbReference type="SMART" id="SM00822"/>
    </source>
</evidence>
<comment type="caution">
    <text evidence="4">The sequence shown here is derived from an EMBL/GenBank/DDBJ whole genome shotgun (WGS) entry which is preliminary data.</text>
</comment>
<dbReference type="EMBL" id="JAEKMH010000001">
    <property type="protein sequence ID" value="MBJ3783097.1"/>
    <property type="molecule type" value="Genomic_DNA"/>
</dbReference>